<proteinExistence type="predicted"/>
<dbReference type="Gene3D" id="1.10.260.40">
    <property type="entry name" value="lambda repressor-like DNA-binding domains"/>
    <property type="match status" value="1"/>
</dbReference>
<dbReference type="SMART" id="SM00530">
    <property type="entry name" value="HTH_XRE"/>
    <property type="match status" value="1"/>
</dbReference>
<dbReference type="AlphaFoldDB" id="A0A3D8VKZ6"/>
<protein>
    <submittedName>
        <fullName evidence="2">Helix-turn-helix domain-containing protein</fullName>
    </submittedName>
</protein>
<dbReference type="GO" id="GO:0003677">
    <property type="term" value="F:DNA binding"/>
    <property type="evidence" value="ECO:0007669"/>
    <property type="project" value="InterPro"/>
</dbReference>
<dbReference type="Pfam" id="PF17765">
    <property type="entry name" value="MLTR_LBD"/>
    <property type="match status" value="1"/>
</dbReference>
<dbReference type="InterPro" id="IPR041413">
    <property type="entry name" value="MLTR_LBD"/>
</dbReference>
<feature type="domain" description="HTH cro/C1-type" evidence="1">
    <location>
        <begin position="29"/>
        <end position="83"/>
    </location>
</feature>
<dbReference type="PANTHER" id="PTHR35010">
    <property type="entry name" value="BLL4672 PROTEIN-RELATED"/>
    <property type="match status" value="1"/>
</dbReference>
<keyword evidence="3" id="KW-1185">Reference proteome</keyword>
<dbReference type="Proteomes" id="UP000256829">
    <property type="component" value="Unassembled WGS sequence"/>
</dbReference>
<dbReference type="InterPro" id="IPR010982">
    <property type="entry name" value="Lambda_DNA-bd_dom_sf"/>
</dbReference>
<reference evidence="2 3" key="1">
    <citation type="submission" date="2018-08" db="EMBL/GenBank/DDBJ databases">
        <title>Lysobacter soli KCTC 22011, whole genome shotgun sequence.</title>
        <authorList>
            <person name="Zhang X."/>
            <person name="Feng G."/>
            <person name="Zhu H."/>
        </authorList>
    </citation>
    <scope>NUCLEOTIDE SEQUENCE [LARGE SCALE GENOMIC DNA]</scope>
    <source>
        <strain evidence="2 3">KCTC 22011</strain>
    </source>
</reference>
<accession>A0A3D8VKZ6</accession>
<dbReference type="CDD" id="cd00093">
    <property type="entry name" value="HTH_XRE"/>
    <property type="match status" value="1"/>
</dbReference>
<dbReference type="PANTHER" id="PTHR35010:SF4">
    <property type="entry name" value="BLL5781 PROTEIN"/>
    <property type="match status" value="1"/>
</dbReference>
<name>A0A3D8VKZ6_9GAMM</name>
<dbReference type="Pfam" id="PF13560">
    <property type="entry name" value="HTH_31"/>
    <property type="match status" value="1"/>
</dbReference>
<evidence type="ECO:0000313" key="3">
    <source>
        <dbReference type="Proteomes" id="UP000256829"/>
    </source>
</evidence>
<gene>
    <name evidence="2" type="ORF">DX912_03000</name>
</gene>
<dbReference type="SUPFAM" id="SSF47413">
    <property type="entry name" value="lambda repressor-like DNA-binding domains"/>
    <property type="match status" value="1"/>
</dbReference>
<dbReference type="PROSITE" id="PS50943">
    <property type="entry name" value="HTH_CROC1"/>
    <property type="match status" value="1"/>
</dbReference>
<dbReference type="InterPro" id="IPR001387">
    <property type="entry name" value="Cro/C1-type_HTH"/>
</dbReference>
<organism evidence="2 3">
    <name type="scientific">Lysobacter soli</name>
    <dbReference type="NCBI Taxonomy" id="453783"/>
    <lineage>
        <taxon>Bacteria</taxon>
        <taxon>Pseudomonadati</taxon>
        <taxon>Pseudomonadota</taxon>
        <taxon>Gammaproteobacteria</taxon>
        <taxon>Lysobacterales</taxon>
        <taxon>Lysobacteraceae</taxon>
        <taxon>Lysobacter</taxon>
    </lineage>
</organism>
<dbReference type="EMBL" id="QTJR01000001">
    <property type="protein sequence ID" value="RDY69831.1"/>
    <property type="molecule type" value="Genomic_DNA"/>
</dbReference>
<dbReference type="Gene3D" id="3.30.450.180">
    <property type="match status" value="1"/>
</dbReference>
<comment type="caution">
    <text evidence="2">The sequence shown here is derived from an EMBL/GenBank/DDBJ whole genome shotgun (WGS) entry which is preliminary data.</text>
</comment>
<sequence length="288" mass="32112">MVRPRTAPYARRVNRAATPLRDVRLGALLREWRAARRLSQMDLALDAGVSPRHLSCVETGKAQPSREMVARLADALDMPLRERNALLVAAGFAPRYPETALATPELSQVRRAIEFILAQQEPYPAFVLNRHWDVLMANDAALRVNAFVMNGRASAHTNMIRQIFDPADLRGAVDNWEEVAGDLIRHLHGEVAAAPSDTAARELLDEVLAYPGVPARWRLRDVESAPTPLLTTVLRRDEHRLRFFSTITTFGTPHDVTLEELRIECCFPVDDATAALCRQLASRAKGEG</sequence>
<evidence type="ECO:0000313" key="2">
    <source>
        <dbReference type="EMBL" id="RDY69831.1"/>
    </source>
</evidence>
<evidence type="ECO:0000259" key="1">
    <source>
        <dbReference type="PROSITE" id="PS50943"/>
    </source>
</evidence>